<dbReference type="InterPro" id="IPR001387">
    <property type="entry name" value="Cro/C1-type_HTH"/>
</dbReference>
<dbReference type="EMBL" id="CP041372">
    <property type="protein sequence ID" value="QKS70218.1"/>
    <property type="molecule type" value="Genomic_DNA"/>
</dbReference>
<organism evidence="2 3">
    <name type="scientific">Paenalkalicoccus suaedae</name>
    <dbReference type="NCBI Taxonomy" id="2592382"/>
    <lineage>
        <taxon>Bacteria</taxon>
        <taxon>Bacillati</taxon>
        <taxon>Bacillota</taxon>
        <taxon>Bacilli</taxon>
        <taxon>Bacillales</taxon>
        <taxon>Bacillaceae</taxon>
        <taxon>Paenalkalicoccus</taxon>
    </lineage>
</organism>
<dbReference type="KEGG" id="psua:FLK61_26005"/>
<sequence length="84" mass="9568">MKEARKRAGFTQEYMASLMHRSRSSVVKMERDQQAIEVNDFVRWMKLTNAQDLMVAATLGMDITTLQPVIEVLSKLVTGLIILL</sequence>
<dbReference type="CDD" id="cd00093">
    <property type="entry name" value="HTH_XRE"/>
    <property type="match status" value="1"/>
</dbReference>
<dbReference type="AlphaFoldDB" id="A0A859FBL9"/>
<dbReference type="InterPro" id="IPR010982">
    <property type="entry name" value="Lambda_DNA-bd_dom_sf"/>
</dbReference>
<evidence type="ECO:0000259" key="1">
    <source>
        <dbReference type="PROSITE" id="PS50943"/>
    </source>
</evidence>
<protein>
    <submittedName>
        <fullName evidence="2">Helix-turn-helix transcriptional regulator</fullName>
    </submittedName>
</protein>
<feature type="domain" description="HTH cro/C1-type" evidence="1">
    <location>
        <begin position="1"/>
        <end position="33"/>
    </location>
</feature>
<dbReference type="GO" id="GO:0003677">
    <property type="term" value="F:DNA binding"/>
    <property type="evidence" value="ECO:0007669"/>
    <property type="project" value="InterPro"/>
</dbReference>
<evidence type="ECO:0000313" key="2">
    <source>
        <dbReference type="EMBL" id="QKS70218.1"/>
    </source>
</evidence>
<dbReference type="PROSITE" id="PS50943">
    <property type="entry name" value="HTH_CROC1"/>
    <property type="match status" value="1"/>
</dbReference>
<gene>
    <name evidence="2" type="ORF">FLK61_26005</name>
</gene>
<dbReference type="Proteomes" id="UP000318138">
    <property type="component" value="Chromosome"/>
</dbReference>
<accession>A0A859FBL9</accession>
<dbReference type="Pfam" id="PF01381">
    <property type="entry name" value="HTH_3"/>
    <property type="match status" value="1"/>
</dbReference>
<proteinExistence type="predicted"/>
<keyword evidence="3" id="KW-1185">Reference proteome</keyword>
<evidence type="ECO:0000313" key="3">
    <source>
        <dbReference type="Proteomes" id="UP000318138"/>
    </source>
</evidence>
<dbReference type="Gene3D" id="1.10.260.40">
    <property type="entry name" value="lambda repressor-like DNA-binding domains"/>
    <property type="match status" value="1"/>
</dbReference>
<name>A0A859FBL9_9BACI</name>
<dbReference type="SUPFAM" id="SSF47413">
    <property type="entry name" value="lambda repressor-like DNA-binding domains"/>
    <property type="match status" value="1"/>
</dbReference>
<reference evidence="3" key="1">
    <citation type="submission" date="2019-07" db="EMBL/GenBank/DDBJ databases">
        <title>Bacillus alkalisoli sp. nov. isolated from saline soil.</title>
        <authorList>
            <person name="Sun J.-Q."/>
            <person name="Xu L."/>
        </authorList>
    </citation>
    <scope>NUCLEOTIDE SEQUENCE [LARGE SCALE GENOMIC DNA]</scope>
    <source>
        <strain evidence="3">M4U3P1</strain>
    </source>
</reference>